<dbReference type="Proteomes" id="UP000031433">
    <property type="component" value="Unassembled WGS sequence"/>
</dbReference>
<reference evidence="11 12" key="1">
    <citation type="submission" date="2015-01" db="EMBL/GenBank/DDBJ databases">
        <title>Genome sequence of the anaerobic bacterium Geobacter soli GSS01, a dissimilatory Fe(III) reducer from soil.</title>
        <authorList>
            <person name="Yang G."/>
            <person name="Zhou S."/>
        </authorList>
    </citation>
    <scope>NUCLEOTIDE SEQUENCE [LARGE SCALE GENOMIC DNA]</scope>
    <source>
        <strain evidence="11 12">GSS01</strain>
    </source>
</reference>
<dbReference type="GO" id="GO:0000155">
    <property type="term" value="F:phosphorelay sensor kinase activity"/>
    <property type="evidence" value="ECO:0007669"/>
    <property type="project" value="InterPro"/>
</dbReference>
<dbReference type="Gene3D" id="3.30.565.10">
    <property type="entry name" value="Histidine kinase-like ATPase, C-terminal domain"/>
    <property type="match status" value="1"/>
</dbReference>
<dbReference type="SMART" id="SM00387">
    <property type="entry name" value="HATPase_c"/>
    <property type="match status" value="1"/>
</dbReference>
<keyword evidence="6 11" id="KW-0418">Kinase</keyword>
<proteinExistence type="predicted"/>
<dbReference type="PROSITE" id="PS50109">
    <property type="entry name" value="HIS_KIN"/>
    <property type="match status" value="1"/>
</dbReference>
<dbReference type="EMBL" id="JXBL01000001">
    <property type="protein sequence ID" value="KIE41931.1"/>
    <property type="molecule type" value="Genomic_DNA"/>
</dbReference>
<dbReference type="InterPro" id="IPR003661">
    <property type="entry name" value="HisK_dim/P_dom"/>
</dbReference>
<evidence type="ECO:0000256" key="3">
    <source>
        <dbReference type="ARBA" id="ARBA00012438"/>
    </source>
</evidence>
<dbReference type="SMART" id="SM00388">
    <property type="entry name" value="HisKA"/>
    <property type="match status" value="1"/>
</dbReference>
<comment type="caution">
    <text evidence="11">The sequence shown here is derived from an EMBL/GenBank/DDBJ whole genome shotgun (WGS) entry which is preliminary data.</text>
</comment>
<evidence type="ECO:0000256" key="4">
    <source>
        <dbReference type="ARBA" id="ARBA00022553"/>
    </source>
</evidence>
<keyword evidence="8" id="KW-1133">Transmembrane helix</keyword>
<dbReference type="PRINTS" id="PR00344">
    <property type="entry name" value="BCTRLSENSOR"/>
</dbReference>
<feature type="transmembrane region" description="Helical" evidence="8">
    <location>
        <begin position="165"/>
        <end position="184"/>
    </location>
</feature>
<keyword evidence="8" id="KW-0812">Transmembrane</keyword>
<protein>
    <recommendedName>
        <fullName evidence="3">histidine kinase</fullName>
        <ecNumber evidence="3">2.7.13.3</ecNumber>
    </recommendedName>
</protein>
<evidence type="ECO:0000313" key="12">
    <source>
        <dbReference type="Proteomes" id="UP000031433"/>
    </source>
</evidence>
<gene>
    <name evidence="11" type="ORF">SE37_04450</name>
</gene>
<comment type="catalytic activity">
    <reaction evidence="1">
        <text>ATP + protein L-histidine = ADP + protein N-phospho-L-histidine.</text>
        <dbReference type="EC" id="2.7.13.3"/>
    </reaction>
</comment>
<dbReference type="AlphaFoldDB" id="A0A0C1QUP2"/>
<evidence type="ECO:0000256" key="2">
    <source>
        <dbReference type="ARBA" id="ARBA00004370"/>
    </source>
</evidence>
<name>A0A0C1QUP2_9BACT</name>
<dbReference type="RefSeq" id="WP_039644028.1">
    <property type="nucleotide sequence ID" value="NZ_JXBL01000001.1"/>
</dbReference>
<evidence type="ECO:0000256" key="6">
    <source>
        <dbReference type="ARBA" id="ARBA00022777"/>
    </source>
</evidence>
<dbReference type="PANTHER" id="PTHR43065:SF42">
    <property type="entry name" value="TWO-COMPONENT SENSOR PPRA"/>
    <property type="match status" value="1"/>
</dbReference>
<feature type="domain" description="Histidine kinase" evidence="9">
    <location>
        <begin position="276"/>
        <end position="524"/>
    </location>
</feature>
<feature type="domain" description="HAMP" evidence="10">
    <location>
        <begin position="186"/>
        <end position="238"/>
    </location>
</feature>
<feature type="coiled-coil region" evidence="7">
    <location>
        <begin position="237"/>
        <end position="267"/>
    </location>
</feature>
<dbReference type="CDD" id="cd06225">
    <property type="entry name" value="HAMP"/>
    <property type="match status" value="1"/>
</dbReference>
<dbReference type="GO" id="GO:0016020">
    <property type="term" value="C:membrane"/>
    <property type="evidence" value="ECO:0007669"/>
    <property type="project" value="UniProtKB-SubCell"/>
</dbReference>
<dbReference type="InterPro" id="IPR036097">
    <property type="entry name" value="HisK_dim/P_sf"/>
</dbReference>
<keyword evidence="12" id="KW-1185">Reference proteome</keyword>
<keyword evidence="4" id="KW-0597">Phosphoprotein</keyword>
<dbReference type="CDD" id="cd00082">
    <property type="entry name" value="HisKA"/>
    <property type="match status" value="1"/>
</dbReference>
<dbReference type="InterPro" id="IPR004358">
    <property type="entry name" value="Sig_transdc_His_kin-like_C"/>
</dbReference>
<evidence type="ECO:0000256" key="8">
    <source>
        <dbReference type="SAM" id="Phobius"/>
    </source>
</evidence>
<sequence length="524" mass="56366">MRRLRFSLSFLILSSLTFLLVLTWLLLSLISFKTAESDLLRQKSDKARILLASFTALVPPSLDGIGPSAAGVLARQLAGEPEFTALTVVRGDGTPVFGLGSGSPVDERLAACLRDGAESAWFPAGEGVLIRYAPIVSDGATVGAARLILSLAGERQMLAHSRHLFLAYFALDFLLILAVGSLLLSRFIIIPMRKLLAATERIGAGDYHHKAVAPGSREIAELADSFNQMVDALRVKDEEAARHVASLERANRELKEAREETLRSEKMASVGMLAAGTAHEIGTPLAAIMGYVSLLRDDESLDPERADYLRRILQEAERIDRIVHDLLDYARPAPLAAEEVDVACLVSETVEMVSRQGALKRVQVHIGAGEENAAAVTDPHQLQQVLINLLINARDAMPAGGRLDVTVSSGMFTPPAGLTDNGPWTVMAGRRKDDFGGVFRTPFAGDGSEAPCIRIAVTDTGSGIAPEHLERIFDPFFTTKEPGKGTGLGLSISARIIDSLGGRMTVESTVGEGTRFEVWLPVSK</sequence>
<dbReference type="Gene3D" id="6.10.340.10">
    <property type="match status" value="1"/>
</dbReference>
<evidence type="ECO:0000259" key="10">
    <source>
        <dbReference type="PROSITE" id="PS50885"/>
    </source>
</evidence>
<keyword evidence="5" id="KW-0808">Transferase</keyword>
<accession>A0A0C1QUP2</accession>
<evidence type="ECO:0000256" key="7">
    <source>
        <dbReference type="SAM" id="Coils"/>
    </source>
</evidence>
<keyword evidence="7" id="KW-0175">Coiled coil</keyword>
<dbReference type="InterPro" id="IPR036890">
    <property type="entry name" value="HATPase_C_sf"/>
</dbReference>
<dbReference type="PANTHER" id="PTHR43065">
    <property type="entry name" value="SENSOR HISTIDINE KINASE"/>
    <property type="match status" value="1"/>
</dbReference>
<dbReference type="SUPFAM" id="SSF55874">
    <property type="entry name" value="ATPase domain of HSP90 chaperone/DNA topoisomerase II/histidine kinase"/>
    <property type="match status" value="1"/>
</dbReference>
<dbReference type="InterPro" id="IPR003594">
    <property type="entry name" value="HATPase_dom"/>
</dbReference>
<dbReference type="Pfam" id="PF02518">
    <property type="entry name" value="HATPase_c"/>
    <property type="match status" value="1"/>
</dbReference>
<dbReference type="Pfam" id="PF00672">
    <property type="entry name" value="HAMP"/>
    <property type="match status" value="1"/>
</dbReference>
<keyword evidence="8" id="KW-0472">Membrane</keyword>
<evidence type="ECO:0000256" key="1">
    <source>
        <dbReference type="ARBA" id="ARBA00000085"/>
    </source>
</evidence>
<dbReference type="Gene3D" id="1.10.287.130">
    <property type="match status" value="1"/>
</dbReference>
<evidence type="ECO:0000256" key="5">
    <source>
        <dbReference type="ARBA" id="ARBA00022679"/>
    </source>
</evidence>
<evidence type="ECO:0000313" key="11">
    <source>
        <dbReference type="EMBL" id="KIE41931.1"/>
    </source>
</evidence>
<dbReference type="Pfam" id="PF00512">
    <property type="entry name" value="HisKA"/>
    <property type="match status" value="1"/>
</dbReference>
<dbReference type="InterPro" id="IPR003660">
    <property type="entry name" value="HAMP_dom"/>
</dbReference>
<dbReference type="PROSITE" id="PS50885">
    <property type="entry name" value="HAMP"/>
    <property type="match status" value="1"/>
</dbReference>
<dbReference type="SUPFAM" id="SSF158472">
    <property type="entry name" value="HAMP domain-like"/>
    <property type="match status" value="1"/>
</dbReference>
<comment type="subcellular location">
    <subcellularLocation>
        <location evidence="2">Membrane</location>
    </subcellularLocation>
</comment>
<organism evidence="11 12">
    <name type="scientific">Geobacter soli</name>
    <dbReference type="NCBI Taxonomy" id="1510391"/>
    <lineage>
        <taxon>Bacteria</taxon>
        <taxon>Pseudomonadati</taxon>
        <taxon>Thermodesulfobacteriota</taxon>
        <taxon>Desulfuromonadia</taxon>
        <taxon>Geobacterales</taxon>
        <taxon>Geobacteraceae</taxon>
        <taxon>Geobacter</taxon>
    </lineage>
</organism>
<dbReference type="EC" id="2.7.13.3" evidence="3"/>
<dbReference type="SMART" id="SM00304">
    <property type="entry name" value="HAMP"/>
    <property type="match status" value="1"/>
</dbReference>
<dbReference type="InterPro" id="IPR005467">
    <property type="entry name" value="His_kinase_dom"/>
</dbReference>
<dbReference type="SUPFAM" id="SSF47384">
    <property type="entry name" value="Homodimeric domain of signal transducing histidine kinase"/>
    <property type="match status" value="1"/>
</dbReference>
<evidence type="ECO:0000259" key="9">
    <source>
        <dbReference type="PROSITE" id="PS50109"/>
    </source>
</evidence>